<dbReference type="Gene3D" id="3.40.190.290">
    <property type="match status" value="1"/>
</dbReference>
<sequence length="294" mass="32678">MDRLLGMEVFVSAVELGSFSAAAEVFKITPAMVSKHITALEQRLGATLLARTTRKQNLTEIGKNYYDNCKKILGQINDAEAGAEAMGSNPRGHLKVNASIWFGSLTLTPLVCDYLNQYPEVNISLSLTDRYVDLVEEGFDVAIRIGELKDSTLIARKLSMFEVAICASPNYLAKAGTPTTPDELIKHQCLGFTNWHHQGGWQLIQKQLGAKFEQVPRFESDNGQALLTAAVKGIGIIMMPKELMRKDIESGHLVELMHDYLPPARPIHAVYPSERQLAPKLTSFVEFLRNNLHL</sequence>
<dbReference type="GO" id="GO:0006351">
    <property type="term" value="P:DNA-templated transcription"/>
    <property type="evidence" value="ECO:0007669"/>
    <property type="project" value="TreeGrafter"/>
</dbReference>
<dbReference type="Pfam" id="PF03466">
    <property type="entry name" value="LysR_substrate"/>
    <property type="match status" value="1"/>
</dbReference>
<accession>C6WXN3</accession>
<keyword evidence="3" id="KW-0238">DNA-binding</keyword>
<dbReference type="FunFam" id="1.10.10.10:FF:000001">
    <property type="entry name" value="LysR family transcriptional regulator"/>
    <property type="match status" value="1"/>
</dbReference>
<dbReference type="RefSeq" id="WP_015832717.1">
    <property type="nucleotide sequence ID" value="NC_012968.1"/>
</dbReference>
<gene>
    <name evidence="6" type="ordered locus">Mmol_1778</name>
</gene>
<evidence type="ECO:0000313" key="6">
    <source>
        <dbReference type="EMBL" id="ACT48682.1"/>
    </source>
</evidence>
<dbReference type="Gene3D" id="1.10.10.10">
    <property type="entry name" value="Winged helix-like DNA-binding domain superfamily/Winged helix DNA-binding domain"/>
    <property type="match status" value="1"/>
</dbReference>
<reference evidence="7" key="1">
    <citation type="submission" date="2009-07" db="EMBL/GenBank/DDBJ databases">
        <title>Complete sequence of Methylotenera mobilis JLW8.</title>
        <authorList>
            <consortium name="US DOE Joint Genome Institute"/>
            <person name="Lucas S."/>
            <person name="Copeland A."/>
            <person name="Lapidus A."/>
            <person name="Glavina del Rio T."/>
            <person name="Tice H."/>
            <person name="Bruce D."/>
            <person name="Goodwin L."/>
            <person name="Pitluck S."/>
            <person name="LaButti K.M."/>
            <person name="Clum A."/>
            <person name="Larimer F."/>
            <person name="Land M."/>
            <person name="Hauser L."/>
            <person name="Kyrpides N."/>
            <person name="Mikhailova N."/>
            <person name="Kayluzhnaya M."/>
            <person name="Chistoserdova L."/>
        </authorList>
    </citation>
    <scope>NUCLEOTIDE SEQUENCE [LARGE SCALE GENOMIC DNA]</scope>
    <source>
        <strain evidence="7">JLW8 / ATCC BAA-1282 / DSM 17540</strain>
    </source>
</reference>
<dbReference type="InterPro" id="IPR036388">
    <property type="entry name" value="WH-like_DNA-bd_sf"/>
</dbReference>
<proteinExistence type="inferred from homology"/>
<reference evidence="6 7" key="2">
    <citation type="journal article" date="2011" name="J. Bacteriol.">
        <title>Genomes of three methylotrophs from a single niche uncover genetic and metabolic divergence of Methylophilaceae.</title>
        <authorList>
            <person name="Lapidus A."/>
            <person name="Clum A."/>
            <person name="Labutti K."/>
            <person name="Kaluzhnaya M.G."/>
            <person name="Lim S."/>
            <person name="Beck D.A."/>
            <person name="Glavina Del Rio T."/>
            <person name="Nolan M."/>
            <person name="Mavromatis K."/>
            <person name="Huntemann M."/>
            <person name="Lucas S."/>
            <person name="Lidstrom M.E."/>
            <person name="Ivanova N."/>
            <person name="Chistoserdova L."/>
        </authorList>
    </citation>
    <scope>NUCLEOTIDE SEQUENCE [LARGE SCALE GENOMIC DNA]</scope>
    <source>
        <strain evidence="7">JLW8 / ATCC BAA-1282 / DSM 17540</strain>
    </source>
</reference>
<dbReference type="AlphaFoldDB" id="C6WXN3"/>
<evidence type="ECO:0000259" key="5">
    <source>
        <dbReference type="PROSITE" id="PS50931"/>
    </source>
</evidence>
<evidence type="ECO:0000256" key="4">
    <source>
        <dbReference type="ARBA" id="ARBA00023163"/>
    </source>
</evidence>
<feature type="domain" description="HTH lysR-type" evidence="5">
    <location>
        <begin position="1"/>
        <end position="59"/>
    </location>
</feature>
<dbReference type="EMBL" id="CP001672">
    <property type="protein sequence ID" value="ACT48682.1"/>
    <property type="molecule type" value="Genomic_DNA"/>
</dbReference>
<evidence type="ECO:0000256" key="2">
    <source>
        <dbReference type="ARBA" id="ARBA00023015"/>
    </source>
</evidence>
<dbReference type="GO" id="GO:0043565">
    <property type="term" value="F:sequence-specific DNA binding"/>
    <property type="evidence" value="ECO:0007669"/>
    <property type="project" value="TreeGrafter"/>
</dbReference>
<dbReference type="PROSITE" id="PS50931">
    <property type="entry name" value="HTH_LYSR"/>
    <property type="match status" value="1"/>
</dbReference>
<keyword evidence="4" id="KW-0804">Transcription</keyword>
<dbReference type="Pfam" id="PF00126">
    <property type="entry name" value="HTH_1"/>
    <property type="match status" value="1"/>
</dbReference>
<comment type="similarity">
    <text evidence="1">Belongs to the LysR transcriptional regulatory family.</text>
</comment>
<dbReference type="PANTHER" id="PTHR30537:SF5">
    <property type="entry name" value="HTH-TYPE TRANSCRIPTIONAL ACTIVATOR TTDR-RELATED"/>
    <property type="match status" value="1"/>
</dbReference>
<keyword evidence="7" id="KW-1185">Reference proteome</keyword>
<dbReference type="CDD" id="cd08477">
    <property type="entry name" value="PBP2_CrgA_like_8"/>
    <property type="match status" value="1"/>
</dbReference>
<dbReference type="STRING" id="583345.Mmol_1778"/>
<dbReference type="SUPFAM" id="SSF53850">
    <property type="entry name" value="Periplasmic binding protein-like II"/>
    <property type="match status" value="1"/>
</dbReference>
<dbReference type="eggNOG" id="COG0583">
    <property type="taxonomic scope" value="Bacteria"/>
</dbReference>
<dbReference type="SUPFAM" id="SSF46785">
    <property type="entry name" value="Winged helix' DNA-binding domain"/>
    <property type="match status" value="1"/>
</dbReference>
<evidence type="ECO:0000256" key="3">
    <source>
        <dbReference type="ARBA" id="ARBA00023125"/>
    </source>
</evidence>
<dbReference type="InterPro" id="IPR000847">
    <property type="entry name" value="LysR_HTH_N"/>
</dbReference>
<dbReference type="OrthoDB" id="8705920at2"/>
<organism evidence="6 7">
    <name type="scientific">Methylotenera mobilis (strain JLW8 / ATCC BAA-1282 / DSM 17540)</name>
    <dbReference type="NCBI Taxonomy" id="583345"/>
    <lineage>
        <taxon>Bacteria</taxon>
        <taxon>Pseudomonadati</taxon>
        <taxon>Pseudomonadota</taxon>
        <taxon>Betaproteobacteria</taxon>
        <taxon>Nitrosomonadales</taxon>
        <taxon>Methylophilaceae</taxon>
        <taxon>Methylotenera</taxon>
    </lineage>
</organism>
<dbReference type="FunFam" id="3.40.190.290:FF:000001">
    <property type="entry name" value="Transcriptional regulator, LysR family"/>
    <property type="match status" value="1"/>
</dbReference>
<evidence type="ECO:0000313" key="7">
    <source>
        <dbReference type="Proteomes" id="UP000002742"/>
    </source>
</evidence>
<name>C6WXN3_METML</name>
<keyword evidence="2" id="KW-0805">Transcription regulation</keyword>
<dbReference type="InterPro" id="IPR036390">
    <property type="entry name" value="WH_DNA-bd_sf"/>
</dbReference>
<dbReference type="Proteomes" id="UP000002742">
    <property type="component" value="Chromosome"/>
</dbReference>
<dbReference type="GO" id="GO:0003700">
    <property type="term" value="F:DNA-binding transcription factor activity"/>
    <property type="evidence" value="ECO:0007669"/>
    <property type="project" value="InterPro"/>
</dbReference>
<dbReference type="KEGG" id="mmb:Mmol_1778"/>
<protein>
    <submittedName>
        <fullName evidence="6">Transcriptional regulator, LysR family</fullName>
    </submittedName>
</protein>
<dbReference type="InterPro" id="IPR058163">
    <property type="entry name" value="LysR-type_TF_proteobact-type"/>
</dbReference>
<evidence type="ECO:0000256" key="1">
    <source>
        <dbReference type="ARBA" id="ARBA00009437"/>
    </source>
</evidence>
<dbReference type="HOGENOM" id="CLU_039613_16_2_4"/>
<dbReference type="PANTHER" id="PTHR30537">
    <property type="entry name" value="HTH-TYPE TRANSCRIPTIONAL REGULATOR"/>
    <property type="match status" value="1"/>
</dbReference>
<dbReference type="InterPro" id="IPR005119">
    <property type="entry name" value="LysR_subst-bd"/>
</dbReference>